<evidence type="ECO:0000313" key="6">
    <source>
        <dbReference type="Proteomes" id="UP000189735"/>
    </source>
</evidence>
<accession>A0A1T4X743</accession>
<gene>
    <name evidence="5" type="ORF">SAMN06295879_0749</name>
</gene>
<proteinExistence type="predicted"/>
<dbReference type="Gene3D" id="3.20.20.10">
    <property type="entry name" value="Alanine racemase"/>
    <property type="match status" value="1"/>
</dbReference>
<dbReference type="SUPFAM" id="SSF51419">
    <property type="entry name" value="PLP-binding barrel"/>
    <property type="match status" value="1"/>
</dbReference>
<dbReference type="InterPro" id="IPR009006">
    <property type="entry name" value="Ala_racemase/Decarboxylase_C"/>
</dbReference>
<dbReference type="SMART" id="SM01005">
    <property type="entry name" value="Ala_racemase_C"/>
    <property type="match status" value="1"/>
</dbReference>
<dbReference type="InterPro" id="IPR001608">
    <property type="entry name" value="Ala_racemase_N"/>
</dbReference>
<feature type="domain" description="Alanine racemase C-terminal" evidence="4">
    <location>
        <begin position="123"/>
        <end position="250"/>
    </location>
</feature>
<keyword evidence="3" id="KW-0413">Isomerase</keyword>
<dbReference type="Pfam" id="PF00842">
    <property type="entry name" value="Ala_racemase_C"/>
    <property type="match status" value="1"/>
</dbReference>
<dbReference type="InterPro" id="IPR029066">
    <property type="entry name" value="PLP-binding_barrel"/>
</dbReference>
<dbReference type="Proteomes" id="UP000189735">
    <property type="component" value="Unassembled WGS sequence"/>
</dbReference>
<dbReference type="PANTHER" id="PTHR30511">
    <property type="entry name" value="ALANINE RACEMASE"/>
    <property type="match status" value="1"/>
</dbReference>
<dbReference type="GO" id="GO:0030170">
    <property type="term" value="F:pyridoxal phosphate binding"/>
    <property type="evidence" value="ECO:0007669"/>
    <property type="project" value="TreeGrafter"/>
</dbReference>
<name>A0A1T4X743_9MICO</name>
<evidence type="ECO:0000256" key="2">
    <source>
        <dbReference type="ARBA" id="ARBA00022898"/>
    </source>
</evidence>
<dbReference type="Gene3D" id="2.40.37.10">
    <property type="entry name" value="Lyase, Ornithine Decarboxylase, Chain A, domain 1"/>
    <property type="match status" value="1"/>
</dbReference>
<evidence type="ECO:0000313" key="5">
    <source>
        <dbReference type="EMBL" id="SKA85412.1"/>
    </source>
</evidence>
<dbReference type="InterPro" id="IPR011079">
    <property type="entry name" value="Ala_racemase_C"/>
</dbReference>
<evidence type="ECO:0000256" key="3">
    <source>
        <dbReference type="ARBA" id="ARBA00023235"/>
    </source>
</evidence>
<comment type="cofactor">
    <cofactor evidence="1">
        <name>pyridoxal 5'-phosphate</name>
        <dbReference type="ChEBI" id="CHEBI:597326"/>
    </cofactor>
</comment>
<sequence>MSSALTTHPSPPRRAAIDLAIVHGNARILIVEASPHGIVVDLRGDAYGHGAVAIAAALDDEAIDAFLVSHDDDARAVRESGVSIPAILRSQFNSAEARLIGPEIFGLDTATVPDPRGRGLLPAMTLSACVLSIKRVSADEGVSYGYVYRTARPTTLAMVCLGYSDGIDRHACNGGRAWFAGSTHPIAGRVAMDVFMLDVGENPVSPGDEVVLFGDEAKGYPSPVSWAASLGKTAAEVTASLGDRIVRSYA</sequence>
<reference evidence="6" key="1">
    <citation type="submission" date="2017-02" db="EMBL/GenBank/DDBJ databases">
        <authorList>
            <person name="Varghese N."/>
            <person name="Submissions S."/>
        </authorList>
    </citation>
    <scope>NUCLEOTIDE SEQUENCE [LARGE SCALE GENOMIC DNA]</scope>
    <source>
        <strain evidence="6">VKM Ac-2052</strain>
    </source>
</reference>
<dbReference type="Pfam" id="PF01168">
    <property type="entry name" value="Ala_racemase_N"/>
    <property type="match status" value="1"/>
</dbReference>
<dbReference type="RefSeq" id="WP_078713404.1">
    <property type="nucleotide sequence ID" value="NZ_FUYG01000002.1"/>
</dbReference>
<dbReference type="PANTHER" id="PTHR30511:SF0">
    <property type="entry name" value="ALANINE RACEMASE, CATABOLIC-RELATED"/>
    <property type="match status" value="1"/>
</dbReference>
<evidence type="ECO:0000256" key="1">
    <source>
        <dbReference type="ARBA" id="ARBA00001933"/>
    </source>
</evidence>
<dbReference type="AlphaFoldDB" id="A0A1T4X743"/>
<evidence type="ECO:0000259" key="4">
    <source>
        <dbReference type="SMART" id="SM01005"/>
    </source>
</evidence>
<dbReference type="GO" id="GO:0005829">
    <property type="term" value="C:cytosol"/>
    <property type="evidence" value="ECO:0007669"/>
    <property type="project" value="TreeGrafter"/>
</dbReference>
<dbReference type="GO" id="GO:0008784">
    <property type="term" value="F:alanine racemase activity"/>
    <property type="evidence" value="ECO:0007669"/>
    <property type="project" value="TreeGrafter"/>
</dbReference>
<keyword evidence="2" id="KW-0663">Pyridoxal phosphate</keyword>
<dbReference type="EMBL" id="FUYG01000002">
    <property type="protein sequence ID" value="SKA85412.1"/>
    <property type="molecule type" value="Genomic_DNA"/>
</dbReference>
<protein>
    <submittedName>
        <fullName evidence="5">Alanine racemase</fullName>
    </submittedName>
</protein>
<dbReference type="InterPro" id="IPR000821">
    <property type="entry name" value="Ala_racemase"/>
</dbReference>
<organism evidence="5 6">
    <name type="scientific">Agreia bicolorata</name>
    <dbReference type="NCBI Taxonomy" id="110935"/>
    <lineage>
        <taxon>Bacteria</taxon>
        <taxon>Bacillati</taxon>
        <taxon>Actinomycetota</taxon>
        <taxon>Actinomycetes</taxon>
        <taxon>Micrococcales</taxon>
        <taxon>Microbacteriaceae</taxon>
        <taxon>Agreia</taxon>
    </lineage>
</organism>
<dbReference type="SUPFAM" id="SSF50621">
    <property type="entry name" value="Alanine racemase C-terminal domain-like"/>
    <property type="match status" value="1"/>
</dbReference>